<evidence type="ECO:0008006" key="4">
    <source>
        <dbReference type="Google" id="ProtNLM"/>
    </source>
</evidence>
<feature type="transmembrane region" description="Helical" evidence="1">
    <location>
        <begin position="38"/>
        <end position="58"/>
    </location>
</feature>
<feature type="transmembrane region" description="Helical" evidence="1">
    <location>
        <begin position="87"/>
        <end position="107"/>
    </location>
</feature>
<proteinExistence type="predicted"/>
<keyword evidence="1" id="KW-1133">Transmembrane helix</keyword>
<name>A0ABR8NHC3_9ACTN</name>
<accession>A0ABR8NHC3</accession>
<sequence>MAGRNVFTSGPVGIFTALVTGLIGAGALYLAATTEERRLLNLVLGAFMLSVAAMVVLGQRRSVSTWRRTELRGRPAWALALGERGQVPAVALVLTTLGIGLALAAVLDDRTGVRVVAGIPALFLLVLAAELWRAWSRRPELRISADLVELHGAGIDSEIAWDDVGTVVPENLGTRWAALVLTAVAGAPSYRWTLSRFLLPTDREPDPPGIHLRFGLVPDEAQLRRVLRELHVADRARREAMIGGGLPSDAGF</sequence>
<dbReference type="Proteomes" id="UP000618818">
    <property type="component" value="Unassembled WGS sequence"/>
</dbReference>
<keyword evidence="3" id="KW-1185">Reference proteome</keyword>
<keyword evidence="1" id="KW-0472">Membrane</keyword>
<keyword evidence="1" id="KW-0812">Transmembrane</keyword>
<dbReference type="EMBL" id="JACXYZ010000002">
    <property type="protein sequence ID" value="MBD3926309.1"/>
    <property type="molecule type" value="Genomic_DNA"/>
</dbReference>
<evidence type="ECO:0000313" key="2">
    <source>
        <dbReference type="EMBL" id="MBD3926309.1"/>
    </source>
</evidence>
<evidence type="ECO:0000313" key="3">
    <source>
        <dbReference type="Proteomes" id="UP000618818"/>
    </source>
</evidence>
<evidence type="ECO:0000256" key="1">
    <source>
        <dbReference type="SAM" id="Phobius"/>
    </source>
</evidence>
<protein>
    <recommendedName>
        <fullName evidence="4">PH domain-containing protein</fullName>
    </recommendedName>
</protein>
<reference evidence="2 3" key="1">
    <citation type="submission" date="2020-09" db="EMBL/GenBank/DDBJ databases">
        <title>novel species in genus Nocardioides.</title>
        <authorList>
            <person name="Zhang G."/>
        </authorList>
    </citation>
    <scope>NUCLEOTIDE SEQUENCE [LARGE SCALE GENOMIC DNA]</scope>
    <source>
        <strain evidence="2 3">KCTC 39551</strain>
    </source>
</reference>
<dbReference type="RefSeq" id="WP_191196135.1">
    <property type="nucleotide sequence ID" value="NZ_JAFBCA010000001.1"/>
</dbReference>
<gene>
    <name evidence="2" type="ORF">IEZ26_16910</name>
</gene>
<feature type="transmembrane region" description="Helical" evidence="1">
    <location>
        <begin position="113"/>
        <end position="132"/>
    </location>
</feature>
<organism evidence="2 3">
    <name type="scientific">Nocardioides cavernae</name>
    <dbReference type="NCBI Taxonomy" id="1921566"/>
    <lineage>
        <taxon>Bacteria</taxon>
        <taxon>Bacillati</taxon>
        <taxon>Actinomycetota</taxon>
        <taxon>Actinomycetes</taxon>
        <taxon>Propionibacteriales</taxon>
        <taxon>Nocardioidaceae</taxon>
        <taxon>Nocardioides</taxon>
    </lineage>
</organism>
<feature type="transmembrane region" description="Helical" evidence="1">
    <location>
        <begin position="12"/>
        <end position="32"/>
    </location>
</feature>
<comment type="caution">
    <text evidence="2">The sequence shown here is derived from an EMBL/GenBank/DDBJ whole genome shotgun (WGS) entry which is preliminary data.</text>
</comment>